<dbReference type="InterPro" id="IPR001127">
    <property type="entry name" value="PTS_EIIA_1_perm"/>
</dbReference>
<comment type="subcellular location">
    <subcellularLocation>
        <location evidence="1">Cell membrane</location>
        <topology evidence="1">Multi-pass membrane protein</topology>
    </subcellularLocation>
</comment>
<gene>
    <name evidence="16" type="ORF">DW907_09005</name>
</gene>
<dbReference type="InterPro" id="IPR011297">
    <property type="entry name" value="PTS_IIABC_b_glu"/>
</dbReference>
<dbReference type="Gene3D" id="3.30.1360.60">
    <property type="entry name" value="Glucose permease domain IIB"/>
    <property type="match status" value="1"/>
</dbReference>
<evidence type="ECO:0000256" key="12">
    <source>
        <dbReference type="SAM" id="Phobius"/>
    </source>
</evidence>
<feature type="transmembrane region" description="Helical" evidence="12">
    <location>
        <begin position="314"/>
        <end position="334"/>
    </location>
</feature>
<keyword evidence="3" id="KW-1003">Cell membrane</keyword>
<feature type="domain" description="PTS EIIB type-1" evidence="14">
    <location>
        <begin position="5"/>
        <end position="87"/>
    </location>
</feature>
<dbReference type="PROSITE" id="PS01035">
    <property type="entry name" value="PTS_EIIB_TYPE_1_CYS"/>
    <property type="match status" value="1"/>
</dbReference>
<dbReference type="PROSITE" id="PS00371">
    <property type="entry name" value="PTS_EIIA_TYPE_1_HIS"/>
    <property type="match status" value="1"/>
</dbReference>
<keyword evidence="7 12" id="KW-0812">Transmembrane</keyword>
<keyword evidence="10 12" id="KW-0472">Membrane</keyword>
<comment type="caution">
    <text evidence="16">The sequence shown here is derived from an EMBL/GenBank/DDBJ whole genome shotgun (WGS) entry which is preliminary data.</text>
</comment>
<evidence type="ECO:0000256" key="6">
    <source>
        <dbReference type="ARBA" id="ARBA00022683"/>
    </source>
</evidence>
<dbReference type="AlphaFoldDB" id="A0A413UB71"/>
<dbReference type="PROSITE" id="PS51098">
    <property type="entry name" value="PTS_EIIB_TYPE_1"/>
    <property type="match status" value="1"/>
</dbReference>
<evidence type="ECO:0000256" key="1">
    <source>
        <dbReference type="ARBA" id="ARBA00004651"/>
    </source>
</evidence>
<sequence length="610" mass="66011">MKKYEELVKFIIKNIGGKNNILNVTHCVTRLRFQLKDESKANDEALKNNSGIITVMHSAGQYQVVIGNHVADVYSELVNEIGLKESQEPSQKKMKIKEKALDLISGIFMPSLSLLCACGMIKGLNIIFSFVGLYTQESDLYLLINAIGDCFFYFFPIVIGYNTAKKINMNPYTGMIIGAALCYPTINGVDLNFFGLNLNATYTSTVLPVIITCFLAAPIEKFLNKVLPSVIRSFMTPTIVLLVSVTVGFILIGPIVNAASQGISDALLAVYALSPVLAGILFATLWQVFVIFGVHITFIVLCMMNLSMGIPDPLLGSQVFVAFATSAVVLAIFIRTKNKELRSACIPAFISSIFGITEPALYGITITRPVMFAVSCIGSGISGAISGFLGFRYYQMAGIGLLEIPALLPTTNTGTVLLQVVICMIITFVITFVLAFVLYKENTQPSPSQPSPSIEETSKSYGEISSPIKGEVKPLSAAKDDAFATGALGKGCVIMPEEGKVYSPFDGTVLVMFPTGHAIGLVDDKGCEVLIHVGINTVQLGGKHFFPKVKIGEKVKKGQFLLEFDLEAIKEEGYDTDTIVVVSNSKDYSEVSLSKEGEIVPQDCLLTVKG</sequence>
<dbReference type="GO" id="GO:0008982">
    <property type="term" value="F:protein-N(PI)-phosphohistidine-sugar phosphotransferase activity"/>
    <property type="evidence" value="ECO:0007669"/>
    <property type="project" value="InterPro"/>
</dbReference>
<reference evidence="16 17" key="1">
    <citation type="submission" date="2018-08" db="EMBL/GenBank/DDBJ databases">
        <title>A genome reference for cultivated species of the human gut microbiota.</title>
        <authorList>
            <person name="Zou Y."/>
            <person name="Xue W."/>
            <person name="Luo G."/>
        </authorList>
    </citation>
    <scope>NUCLEOTIDE SEQUENCE [LARGE SCALE GENOMIC DNA]</scope>
    <source>
        <strain evidence="16 17">AM42-13AC</strain>
    </source>
</reference>
<feature type="active site" description="Phosphocysteine intermediate; for EIIB activity" evidence="11">
    <location>
        <position position="27"/>
    </location>
</feature>
<dbReference type="FunFam" id="3.30.1360.60:FF:000001">
    <property type="entry name" value="PTS system glucose-specific IIBC component PtsG"/>
    <property type="match status" value="1"/>
</dbReference>
<dbReference type="InterPro" id="IPR018113">
    <property type="entry name" value="PTrfase_EIIB_Cys"/>
</dbReference>
<feature type="transmembrane region" description="Helical" evidence="12">
    <location>
        <begin position="266"/>
        <end position="283"/>
    </location>
</feature>
<protein>
    <submittedName>
        <fullName evidence="16">PTS beta-glucoside transporter subunit IIABC</fullName>
    </submittedName>
</protein>
<dbReference type="Gene3D" id="2.70.70.10">
    <property type="entry name" value="Glucose Permease (Domain IIA)"/>
    <property type="match status" value="1"/>
</dbReference>
<feature type="transmembrane region" description="Helical" evidence="12">
    <location>
        <begin position="200"/>
        <end position="219"/>
    </location>
</feature>
<feature type="transmembrane region" description="Helical" evidence="12">
    <location>
        <begin position="370"/>
        <end position="394"/>
    </location>
</feature>
<dbReference type="GO" id="GO:0009401">
    <property type="term" value="P:phosphoenolpyruvate-dependent sugar phosphotransferase system"/>
    <property type="evidence" value="ECO:0007669"/>
    <property type="project" value="UniProtKB-KW"/>
</dbReference>
<evidence type="ECO:0000256" key="7">
    <source>
        <dbReference type="ARBA" id="ARBA00022692"/>
    </source>
</evidence>
<dbReference type="GO" id="GO:0015771">
    <property type="term" value="P:trehalose transport"/>
    <property type="evidence" value="ECO:0007669"/>
    <property type="project" value="TreeGrafter"/>
</dbReference>
<dbReference type="PROSITE" id="PS51093">
    <property type="entry name" value="PTS_EIIA_TYPE_1"/>
    <property type="match status" value="1"/>
</dbReference>
<keyword evidence="2" id="KW-0813">Transport</keyword>
<evidence type="ECO:0000259" key="14">
    <source>
        <dbReference type="PROSITE" id="PS51098"/>
    </source>
</evidence>
<dbReference type="InterPro" id="IPR001996">
    <property type="entry name" value="PTS_IIB_1"/>
</dbReference>
<evidence type="ECO:0000256" key="10">
    <source>
        <dbReference type="ARBA" id="ARBA00023136"/>
    </source>
</evidence>
<feature type="transmembrane region" description="Helical" evidence="12">
    <location>
        <begin position="239"/>
        <end position="260"/>
    </location>
</feature>
<evidence type="ECO:0000256" key="2">
    <source>
        <dbReference type="ARBA" id="ARBA00022448"/>
    </source>
</evidence>
<dbReference type="InterPro" id="IPR036878">
    <property type="entry name" value="Glu_permease_IIB"/>
</dbReference>
<dbReference type="RefSeq" id="WP_118011780.1">
    <property type="nucleotide sequence ID" value="NZ_CAUHPN010000004.1"/>
</dbReference>
<name>A0A413UB71_9FIRM</name>
<keyword evidence="8" id="KW-0418">Kinase</keyword>
<dbReference type="InterPro" id="IPR013013">
    <property type="entry name" value="PTS_EIIC_1"/>
</dbReference>
<dbReference type="PANTHER" id="PTHR30175">
    <property type="entry name" value="PHOSPHOTRANSFERASE SYSTEM TRANSPORT PROTEIN"/>
    <property type="match status" value="1"/>
</dbReference>
<feature type="transmembrane region" description="Helical" evidence="12">
    <location>
        <begin position="100"/>
        <end position="128"/>
    </location>
</feature>
<dbReference type="InterPro" id="IPR050558">
    <property type="entry name" value="PTS_Sugar-Specific_Components"/>
</dbReference>
<dbReference type="NCBIfam" id="TIGR01995">
    <property type="entry name" value="PTS-II-ABC-beta"/>
    <property type="match status" value="1"/>
</dbReference>
<feature type="transmembrane region" description="Helical" evidence="12">
    <location>
        <begin position="288"/>
        <end position="308"/>
    </location>
</feature>
<dbReference type="Proteomes" id="UP000285288">
    <property type="component" value="Unassembled WGS sequence"/>
</dbReference>
<dbReference type="GO" id="GO:0016301">
    <property type="term" value="F:kinase activity"/>
    <property type="evidence" value="ECO:0007669"/>
    <property type="project" value="UniProtKB-KW"/>
</dbReference>
<accession>A0A413UB71</accession>
<dbReference type="SUPFAM" id="SSF51261">
    <property type="entry name" value="Duplicated hybrid motif"/>
    <property type="match status" value="1"/>
</dbReference>
<evidence type="ECO:0000313" key="17">
    <source>
        <dbReference type="Proteomes" id="UP000285288"/>
    </source>
</evidence>
<dbReference type="PROSITE" id="PS51103">
    <property type="entry name" value="PTS_EIIC_TYPE_1"/>
    <property type="match status" value="1"/>
</dbReference>
<dbReference type="PANTHER" id="PTHR30175:SF1">
    <property type="entry name" value="PTS SYSTEM ARBUTIN-, CELLOBIOSE-, AND SALICIN-SPECIFIC EIIBC COMPONENT-RELATED"/>
    <property type="match status" value="1"/>
</dbReference>
<evidence type="ECO:0000313" key="16">
    <source>
        <dbReference type="EMBL" id="RHB02900.1"/>
    </source>
</evidence>
<dbReference type="Pfam" id="PF00367">
    <property type="entry name" value="PTS_EIIB"/>
    <property type="match status" value="1"/>
</dbReference>
<dbReference type="EMBL" id="QSGD01000039">
    <property type="protein sequence ID" value="RHB02900.1"/>
    <property type="molecule type" value="Genomic_DNA"/>
</dbReference>
<dbReference type="FunFam" id="2.70.70.10:FF:000001">
    <property type="entry name" value="PTS system glucose-specific IIA component"/>
    <property type="match status" value="1"/>
</dbReference>
<dbReference type="GO" id="GO:0005886">
    <property type="term" value="C:plasma membrane"/>
    <property type="evidence" value="ECO:0007669"/>
    <property type="project" value="UniProtKB-SubCell"/>
</dbReference>
<evidence type="ECO:0000256" key="8">
    <source>
        <dbReference type="ARBA" id="ARBA00022777"/>
    </source>
</evidence>
<feature type="domain" description="PTS EIIC type-1" evidence="15">
    <location>
        <begin position="102"/>
        <end position="450"/>
    </location>
</feature>
<evidence type="ECO:0000256" key="4">
    <source>
        <dbReference type="ARBA" id="ARBA00022597"/>
    </source>
</evidence>
<keyword evidence="6" id="KW-0598">Phosphotransferase system</keyword>
<proteinExistence type="predicted"/>
<dbReference type="GO" id="GO:0090589">
    <property type="term" value="F:protein-phosphocysteine-trehalose phosphotransferase system transporter activity"/>
    <property type="evidence" value="ECO:0007669"/>
    <property type="project" value="TreeGrafter"/>
</dbReference>
<dbReference type="NCBIfam" id="TIGR00830">
    <property type="entry name" value="PTBA"/>
    <property type="match status" value="1"/>
</dbReference>
<evidence type="ECO:0000259" key="13">
    <source>
        <dbReference type="PROSITE" id="PS51093"/>
    </source>
</evidence>
<feature type="transmembrane region" description="Helical" evidence="12">
    <location>
        <begin position="346"/>
        <end position="364"/>
    </location>
</feature>
<dbReference type="SUPFAM" id="SSF55604">
    <property type="entry name" value="Glucose permease domain IIB"/>
    <property type="match status" value="1"/>
</dbReference>
<dbReference type="Pfam" id="PF02378">
    <property type="entry name" value="PTS_EIIC"/>
    <property type="match status" value="1"/>
</dbReference>
<dbReference type="Pfam" id="PF00358">
    <property type="entry name" value="PTS_EIIA_1"/>
    <property type="match status" value="1"/>
</dbReference>
<feature type="transmembrane region" description="Helical" evidence="12">
    <location>
        <begin position="173"/>
        <end position="194"/>
    </location>
</feature>
<evidence type="ECO:0000256" key="11">
    <source>
        <dbReference type="PROSITE-ProRule" id="PRU00421"/>
    </source>
</evidence>
<evidence type="ECO:0000256" key="3">
    <source>
        <dbReference type="ARBA" id="ARBA00022475"/>
    </source>
</evidence>
<feature type="domain" description="PTS EIIA type-1" evidence="13">
    <location>
        <begin position="480"/>
        <end position="584"/>
    </location>
</feature>
<dbReference type="InterPro" id="IPR003352">
    <property type="entry name" value="PTS_EIIC"/>
</dbReference>
<feature type="transmembrane region" description="Helical" evidence="12">
    <location>
        <begin position="140"/>
        <end position="161"/>
    </location>
</feature>
<dbReference type="CDD" id="cd00212">
    <property type="entry name" value="PTS_IIB_glc"/>
    <property type="match status" value="1"/>
</dbReference>
<keyword evidence="4" id="KW-0762">Sugar transport</keyword>
<dbReference type="InterPro" id="IPR011055">
    <property type="entry name" value="Dup_hybrid_motif"/>
</dbReference>
<keyword evidence="9 12" id="KW-1133">Transmembrane helix</keyword>
<organism evidence="16 17">
    <name type="scientific">Holdemanella biformis</name>
    <dbReference type="NCBI Taxonomy" id="1735"/>
    <lineage>
        <taxon>Bacteria</taxon>
        <taxon>Bacillati</taxon>
        <taxon>Bacillota</taxon>
        <taxon>Erysipelotrichia</taxon>
        <taxon>Erysipelotrichales</taxon>
        <taxon>Erysipelotrichaceae</taxon>
        <taxon>Holdemanella</taxon>
    </lineage>
</organism>
<keyword evidence="5" id="KW-0808">Transferase</keyword>
<evidence type="ECO:0000259" key="15">
    <source>
        <dbReference type="PROSITE" id="PS51103"/>
    </source>
</evidence>
<feature type="transmembrane region" description="Helical" evidence="12">
    <location>
        <begin position="415"/>
        <end position="439"/>
    </location>
</feature>
<evidence type="ECO:0000256" key="9">
    <source>
        <dbReference type="ARBA" id="ARBA00022989"/>
    </source>
</evidence>
<evidence type="ECO:0000256" key="5">
    <source>
        <dbReference type="ARBA" id="ARBA00022679"/>
    </source>
</evidence>